<evidence type="ECO:0000313" key="2">
    <source>
        <dbReference type="Proteomes" id="UP000245431"/>
    </source>
</evidence>
<dbReference type="AlphaFoldDB" id="A0A1D3K7Z4"/>
<evidence type="ECO:0000313" key="1">
    <source>
        <dbReference type="EMBL" id="SBW84375.1"/>
    </source>
</evidence>
<name>A0A1D3K7Z4_PSEVE</name>
<gene>
    <name evidence="1" type="ORF">PVE_R2G0346</name>
</gene>
<dbReference type="Proteomes" id="UP000245431">
    <property type="component" value="Chromosome PVE_r2"/>
</dbReference>
<organism evidence="1 2">
    <name type="scientific">Pseudomonas veronii 1YdBTEX2</name>
    <dbReference type="NCBI Taxonomy" id="1295141"/>
    <lineage>
        <taxon>Bacteria</taxon>
        <taxon>Pseudomonadati</taxon>
        <taxon>Pseudomonadota</taxon>
        <taxon>Gammaproteobacteria</taxon>
        <taxon>Pseudomonadales</taxon>
        <taxon>Pseudomonadaceae</taxon>
        <taxon>Pseudomonas</taxon>
    </lineage>
</organism>
<proteinExistence type="predicted"/>
<accession>A0A1D3K7Z4</accession>
<sequence>MFESLRAAKAAKLTLGNLKGPSSSPGNREWSCSLLFFGAIVGSASGSERNREFTLVLNKGLQEQIIENLVKHGFSLDLTQIPKNAIRPTNPTDFMRLAIAQIADEMDIVRELREATAKSTLVVFNSTPGKVEVFPYIYTAEVKKGLIEAYGESEIEILNETLKGL</sequence>
<protein>
    <submittedName>
        <fullName evidence="1">Uncharacterized protein</fullName>
    </submittedName>
</protein>
<dbReference type="EMBL" id="LT599584">
    <property type="protein sequence ID" value="SBW84375.1"/>
    <property type="molecule type" value="Genomic_DNA"/>
</dbReference>
<reference evidence="2" key="1">
    <citation type="submission" date="2016-07" db="EMBL/GenBank/DDBJ databases">
        <authorList>
            <person name="Florea S."/>
            <person name="Webb J.S."/>
            <person name="Jaromczyk J."/>
            <person name="Schardl C.L."/>
        </authorList>
    </citation>
    <scope>NUCLEOTIDE SEQUENCE [LARGE SCALE GENOMIC DNA]</scope>
    <source>
        <strain evidence="2">1YdBTEX2</strain>
    </source>
</reference>